<organism evidence="3 4">
    <name type="scientific">Botrytis elliptica</name>
    <dbReference type="NCBI Taxonomy" id="278938"/>
    <lineage>
        <taxon>Eukaryota</taxon>
        <taxon>Fungi</taxon>
        <taxon>Dikarya</taxon>
        <taxon>Ascomycota</taxon>
        <taxon>Pezizomycotina</taxon>
        <taxon>Leotiomycetes</taxon>
        <taxon>Helotiales</taxon>
        <taxon>Sclerotiniaceae</taxon>
        <taxon>Botrytis</taxon>
    </lineage>
</organism>
<feature type="domain" description="C2H2-type" evidence="2">
    <location>
        <begin position="238"/>
        <end position="258"/>
    </location>
</feature>
<feature type="region of interest" description="Disordered" evidence="1">
    <location>
        <begin position="210"/>
        <end position="229"/>
    </location>
</feature>
<dbReference type="EMBL" id="PQXM01000836">
    <property type="protein sequence ID" value="TGO68241.1"/>
    <property type="molecule type" value="Genomic_DNA"/>
</dbReference>
<protein>
    <recommendedName>
        <fullName evidence="2">C2H2-type domain-containing protein</fullName>
    </recommendedName>
</protein>
<name>A0A4Z1J3R7_9HELO</name>
<reference evidence="3 4" key="1">
    <citation type="submission" date="2017-12" db="EMBL/GenBank/DDBJ databases">
        <title>Comparative genomics of Botrytis spp.</title>
        <authorList>
            <person name="Valero-Jimenez C.A."/>
            <person name="Tapia P."/>
            <person name="Veloso J."/>
            <person name="Silva-Moreno E."/>
            <person name="Staats M."/>
            <person name="Valdes J.H."/>
            <person name="Van Kan J.A.L."/>
        </authorList>
    </citation>
    <scope>NUCLEOTIDE SEQUENCE [LARGE SCALE GENOMIC DNA]</scope>
    <source>
        <strain evidence="3 4">Be9601</strain>
    </source>
</reference>
<keyword evidence="4" id="KW-1185">Reference proteome</keyword>
<feature type="compositionally biased region" description="Polar residues" evidence="1">
    <location>
        <begin position="210"/>
        <end position="224"/>
    </location>
</feature>
<gene>
    <name evidence="3" type="ORF">BELL_0838g00010</name>
</gene>
<dbReference type="AlphaFoldDB" id="A0A4Z1J3R7"/>
<dbReference type="Proteomes" id="UP000297229">
    <property type="component" value="Unassembled WGS sequence"/>
</dbReference>
<evidence type="ECO:0000313" key="3">
    <source>
        <dbReference type="EMBL" id="TGO68241.1"/>
    </source>
</evidence>
<proteinExistence type="predicted"/>
<dbReference type="SMART" id="SM00355">
    <property type="entry name" value="ZnF_C2H2"/>
    <property type="match status" value="2"/>
</dbReference>
<comment type="caution">
    <text evidence="3">The sequence shown here is derived from an EMBL/GenBank/DDBJ whole genome shotgun (WGS) entry which is preliminary data.</text>
</comment>
<dbReference type="Gene3D" id="3.30.160.60">
    <property type="entry name" value="Classic Zinc Finger"/>
    <property type="match status" value="1"/>
</dbReference>
<dbReference type="PROSITE" id="PS00028">
    <property type="entry name" value="ZINC_FINGER_C2H2_1"/>
    <property type="match status" value="1"/>
</dbReference>
<evidence type="ECO:0000256" key="1">
    <source>
        <dbReference type="SAM" id="MobiDB-lite"/>
    </source>
</evidence>
<sequence>MALECGEIMLEWDMTEDPGLSKRGQICGWWYQSGGFARCQTQVILGSKISRAIIAGGPEVVWINVPSHLPNCAALVHRRASQPISSYDDWQLGRNDDFYDISLDFTNFNWDGFEQFDTDPCSEFLNFFNDEPSSESHQDAYSISPVIADASPFVFPFESLPNVPVDDHQEMGSGFSRPCDEPCYAQSHARTPALDNGAYNQTDVTSNSYPSLSANVSSRSSPQESPGKKTIKDAKHFCTICQKGCNTKAIFRRHLKVHNPNLKCDFPGCLQKPFTENRDLERHRASYGIIGPLLYFCSAESCEMAQSSGYKGSVRADNIKRHIRRRHAGQDIPVLPMEIIQNPELRHVKPDPDLSFKLNVDDEKGQMKNHKADIFWVVVPTVCSKEWCVQGAI</sequence>
<evidence type="ECO:0000259" key="2">
    <source>
        <dbReference type="PROSITE" id="PS00028"/>
    </source>
</evidence>
<accession>A0A4Z1J3R7</accession>
<dbReference type="InterPro" id="IPR013087">
    <property type="entry name" value="Znf_C2H2_type"/>
</dbReference>
<evidence type="ECO:0000313" key="4">
    <source>
        <dbReference type="Proteomes" id="UP000297229"/>
    </source>
</evidence>